<dbReference type="EMBL" id="MT074474">
    <property type="protein sequence ID" value="QIO02643.1"/>
    <property type="molecule type" value="Genomic_DNA"/>
</dbReference>
<accession>A0A6G8RMP4</accession>
<dbReference type="Proteomes" id="UP000501315">
    <property type="component" value="Segment"/>
</dbReference>
<organism evidence="1 2">
    <name type="scientific">Salmonella phage aagejoakim</name>
    <dbReference type="NCBI Taxonomy" id="2713273"/>
    <lineage>
        <taxon>Viruses</taxon>
        <taxon>Duplodnaviria</taxon>
        <taxon>Heunggongvirae</taxon>
        <taxon>Uroviricota</taxon>
        <taxon>Caudoviricetes</taxon>
        <taxon>Pantevenvirales</taxon>
        <taxon>Ackermannviridae</taxon>
        <taxon>Cvivirinae</taxon>
        <taxon>Kuttervirus</taxon>
        <taxon>Kuttervirus aagejoakim</taxon>
    </lineage>
</organism>
<sequence length="125" mass="13804">MKQFVGLYAVGEDQEAILSMSSMLAEAQPTLKGVYLHSLYCTSKFVVTPMMVIPLLPDTKGLYIGIIQQGQAREVKVIPLMESNEELMSQILEPEVLQQCINTMGCLFGSDKEGEATPAYVNQDK</sequence>
<gene>
    <name evidence="1" type="ORF">aagejoakim_45</name>
</gene>
<name>A0A6G8RMP4_9CAUD</name>
<protein>
    <submittedName>
        <fullName evidence="1">Clamp loader subunit</fullName>
    </submittedName>
</protein>
<evidence type="ECO:0000313" key="2">
    <source>
        <dbReference type="Proteomes" id="UP000501315"/>
    </source>
</evidence>
<evidence type="ECO:0000313" key="1">
    <source>
        <dbReference type="EMBL" id="QIO02643.1"/>
    </source>
</evidence>
<proteinExistence type="predicted"/>
<keyword evidence="2" id="KW-1185">Reference proteome</keyword>
<reference evidence="1 2" key="1">
    <citation type="submission" date="2020-02" db="EMBL/GenBank/DDBJ databases">
        <authorList>
            <person name="Olsen N.S."/>
            <person name="Forero-Junco L."/>
            <person name="Kot W."/>
            <person name="Hansen L.H."/>
        </authorList>
    </citation>
    <scope>NUCLEOTIDE SEQUENCE [LARGE SCALE GENOMIC DNA]</scope>
</reference>